<evidence type="ECO:0000313" key="7">
    <source>
        <dbReference type="EMBL" id="EGU83567.1"/>
    </source>
</evidence>
<dbReference type="EMBL" id="AFQF01001831">
    <property type="protein sequence ID" value="EGU83567.1"/>
    <property type="molecule type" value="Genomic_DNA"/>
</dbReference>
<dbReference type="AlphaFoldDB" id="F9FHU8"/>
<feature type="region of interest" description="Disordered" evidence="5">
    <location>
        <begin position="682"/>
        <end position="702"/>
    </location>
</feature>
<evidence type="ECO:0000256" key="3">
    <source>
        <dbReference type="ARBA" id="ARBA00023054"/>
    </source>
</evidence>
<feature type="coiled-coil region" evidence="4">
    <location>
        <begin position="397"/>
        <end position="424"/>
    </location>
</feature>
<dbReference type="PANTHER" id="PTHR18947:SF28">
    <property type="entry name" value="GIRDIN, ISOFORM A"/>
    <property type="match status" value="1"/>
</dbReference>
<evidence type="ECO:0000256" key="4">
    <source>
        <dbReference type="SAM" id="Coils"/>
    </source>
</evidence>
<evidence type="ECO:0000256" key="2">
    <source>
        <dbReference type="ARBA" id="ARBA00022490"/>
    </source>
</evidence>
<dbReference type="CDD" id="cd22211">
    <property type="entry name" value="HkD_SF"/>
    <property type="match status" value="1"/>
</dbReference>
<dbReference type="Gene3D" id="1.10.418.10">
    <property type="entry name" value="Calponin-like domain"/>
    <property type="match status" value="1"/>
</dbReference>
<name>F9FHU8_FUSOF</name>
<feature type="coiled-coil region" evidence="4">
    <location>
        <begin position="706"/>
        <end position="733"/>
    </location>
</feature>
<feature type="domain" description="HOOK N-terminal" evidence="6">
    <location>
        <begin position="48"/>
        <end position="171"/>
    </location>
</feature>
<dbReference type="Pfam" id="PF19047">
    <property type="entry name" value="HOOK_N"/>
    <property type="match status" value="1"/>
</dbReference>
<dbReference type="OrthoDB" id="49395at2759"/>
<dbReference type="GO" id="GO:0005737">
    <property type="term" value="C:cytoplasm"/>
    <property type="evidence" value="ECO:0007669"/>
    <property type="project" value="UniProtKB-SubCell"/>
</dbReference>
<proteinExistence type="predicted"/>
<dbReference type="GO" id="GO:0030705">
    <property type="term" value="P:cytoskeleton-dependent intracellular transport"/>
    <property type="evidence" value="ECO:0007669"/>
    <property type="project" value="InterPro"/>
</dbReference>
<organism evidence="7">
    <name type="scientific">Fusarium oxysporum (strain Fo5176)</name>
    <name type="common">Fusarium vascular wilt</name>
    <dbReference type="NCBI Taxonomy" id="660025"/>
    <lineage>
        <taxon>Eukaryota</taxon>
        <taxon>Fungi</taxon>
        <taxon>Dikarya</taxon>
        <taxon>Ascomycota</taxon>
        <taxon>Pezizomycotina</taxon>
        <taxon>Sordariomycetes</taxon>
        <taxon>Hypocreomycetidae</taxon>
        <taxon>Hypocreales</taxon>
        <taxon>Nectriaceae</taxon>
        <taxon>Fusarium</taxon>
        <taxon>Fusarium oxysporum species complex</taxon>
    </lineage>
</organism>
<keyword evidence="3 4" id="KW-0175">Coiled coil</keyword>
<dbReference type="GO" id="GO:0031122">
    <property type="term" value="P:cytoplasmic microtubule organization"/>
    <property type="evidence" value="ECO:0007669"/>
    <property type="project" value="TreeGrafter"/>
</dbReference>
<dbReference type="InterPro" id="IPR043936">
    <property type="entry name" value="HOOK_N"/>
</dbReference>
<dbReference type="InterPro" id="IPR036872">
    <property type="entry name" value="CH_dom_sf"/>
</dbReference>
<feature type="coiled-coil region" evidence="4">
    <location>
        <begin position="266"/>
        <end position="372"/>
    </location>
</feature>
<evidence type="ECO:0000256" key="1">
    <source>
        <dbReference type="ARBA" id="ARBA00004496"/>
    </source>
</evidence>
<accession>F9FHU8</accession>
<comment type="subcellular location">
    <subcellularLocation>
        <location evidence="1">Cytoplasm</location>
    </subcellularLocation>
</comment>
<evidence type="ECO:0000256" key="5">
    <source>
        <dbReference type="SAM" id="MobiDB-lite"/>
    </source>
</evidence>
<sequence length="919" mass="104645">MPGYSANAQAALIKAVSVFEEEPSPSSSSNLTEDAPQIKRVFEPKRMVESVEDLIDGVTLGLILHQLDPSFDTSALETNSNTSRYLTNKRNIQSIYKGLFRYIRRAVPELACQAKKFDYHAIAENPDAQGISQLLAVMLGVAALGPEAQHYIPRITGLDKHTQAEIMQIIQTIQQDINSSQGDDDVDEAIDAVMEARDIDLLVEEQNAALRSQLDLTKRQLSDYITRLDHLQTSHEELRFDKEKNDRELEVLRKATIDGANNAEMIKNLEIQVHDQMELIARHEETIRRDERIKSQLEAEVLKLTEKCKEAEELRDQATEWKHKAEDLEKKANTAERYKQKLESQQHLVKEVQNLQYEKTELQDQIKILLEDQDRGTRTRKAEDELTKMITQSEQHLWDERSQKNQLMKDIAALEDEVIRLRARQSHDENFIKDLQEQLESGGAAQSAEPGALGVAGNLEDELNDAATEDGQPSQVNLPLELSRLKAENDLLRSTVGSGDTAPLRRELDEEKRQRAHLQKNYNDIFEKHAVLHDQMEALINNMTGEGLVKAIDEADAPDGNHILTSDYYRTKAFLNIKQSLLQCEFELEQSKKREKDLSVQVADQGRELLAAKAQLSALDKEGADALKELKSADVTIISSLKSELDYTREQLSYTIAERDAQQTQLVDALLTKDKLRKEVEEGRELQDINGTGDAPPDPSKKGELIEKLRARLREIREQLERSETDRIDLQRKLKAAHDGEAVAAQKAASDQIIRNLERENALISSAWYDLTSRLQSNHVVLQRRHEAPRSWLNKQRQMVNDSTNYALKLCDITLTTYLTKRQSLPRRIHSHPYWLILPGPQDCPLSFLDPDILIIADTALEIRVSYFPLSIFEALRGSLYRCYAEESYIGLQLRFNRDSGQILQSHSLINIETEVVGF</sequence>
<reference evidence="7" key="1">
    <citation type="journal article" date="2012" name="Mol. Plant Microbe Interact.">
        <title>A highly conserved effector in Fusarium oxysporum is required for full virulence on Arabidopsis.</title>
        <authorList>
            <person name="Thatcher L.F."/>
            <person name="Gardiner D.M."/>
            <person name="Kazan K."/>
            <person name="Manners J."/>
        </authorList>
    </citation>
    <scope>NUCLEOTIDE SEQUENCE [LARGE SCALE GENOMIC DNA]</scope>
    <source>
        <strain evidence="7">Fo5176</strain>
    </source>
</reference>
<dbReference type="GO" id="GO:0051959">
    <property type="term" value="F:dynein light intermediate chain binding"/>
    <property type="evidence" value="ECO:0007669"/>
    <property type="project" value="TreeGrafter"/>
</dbReference>
<dbReference type="GO" id="GO:0008017">
    <property type="term" value="F:microtubule binding"/>
    <property type="evidence" value="ECO:0007669"/>
    <property type="project" value="TreeGrafter"/>
</dbReference>
<dbReference type="PANTHER" id="PTHR18947">
    <property type="entry name" value="HOOK PROTEINS"/>
    <property type="match status" value="1"/>
</dbReference>
<dbReference type="GO" id="GO:0005815">
    <property type="term" value="C:microtubule organizing center"/>
    <property type="evidence" value="ECO:0007669"/>
    <property type="project" value="TreeGrafter"/>
</dbReference>
<dbReference type="STRING" id="660025.F9FHU8"/>
<dbReference type="SUPFAM" id="SSF116907">
    <property type="entry name" value="Hook domain"/>
    <property type="match status" value="1"/>
</dbReference>
<dbReference type="PaxDb" id="5507-FOXG_12660P0"/>
<protein>
    <recommendedName>
        <fullName evidence="6">HOOK N-terminal domain-containing protein</fullName>
    </recommendedName>
</protein>
<gene>
    <name evidence="7" type="ORF">FOXB_05977</name>
</gene>
<keyword evidence="2" id="KW-0963">Cytoplasm</keyword>
<evidence type="ECO:0000259" key="6">
    <source>
        <dbReference type="Pfam" id="PF19047"/>
    </source>
</evidence>
<comment type="caution">
    <text evidence="7">The sequence shown here is derived from an EMBL/GenBank/DDBJ whole genome shotgun (WGS) entry which is preliminary data.</text>
</comment>